<organism evidence="3 4">
    <name type="scientific">Streptomonospora litoralis</name>
    <dbReference type="NCBI Taxonomy" id="2498135"/>
    <lineage>
        <taxon>Bacteria</taxon>
        <taxon>Bacillati</taxon>
        <taxon>Actinomycetota</taxon>
        <taxon>Actinomycetes</taxon>
        <taxon>Streptosporangiales</taxon>
        <taxon>Nocardiopsidaceae</taxon>
        <taxon>Streptomonospora</taxon>
    </lineage>
</organism>
<evidence type="ECO:0000313" key="3">
    <source>
        <dbReference type="EMBL" id="QBI53521.1"/>
    </source>
</evidence>
<keyword evidence="4" id="KW-1185">Reference proteome</keyword>
<dbReference type="OrthoDB" id="5185819at2"/>
<proteinExistence type="inferred from homology"/>
<evidence type="ECO:0000313" key="4">
    <source>
        <dbReference type="Proteomes" id="UP000292235"/>
    </source>
</evidence>
<name>A0A4P6Q2Q5_9ACTN</name>
<dbReference type="Proteomes" id="UP000292235">
    <property type="component" value="Chromosome"/>
</dbReference>
<gene>
    <name evidence="3" type="ORF">EKD16_08635</name>
</gene>
<accession>A0A4P6Q2Q5</accession>
<reference evidence="3 4" key="1">
    <citation type="submission" date="2019-02" db="EMBL/GenBank/DDBJ databases">
        <authorList>
            <person name="Khodamoradi S."/>
            <person name="Hahnke R.L."/>
            <person name="Kaempfer P."/>
            <person name="Schumann P."/>
            <person name="Rohde M."/>
            <person name="Steinert M."/>
            <person name="Luzhetskyy A."/>
            <person name="Wink J."/>
            <person name="Ruckert C."/>
        </authorList>
    </citation>
    <scope>NUCLEOTIDE SEQUENCE [LARGE SCALE GENOMIC DNA]</scope>
    <source>
        <strain evidence="3 4">M2</strain>
    </source>
</reference>
<dbReference type="CDD" id="cd07826">
    <property type="entry name" value="SRPBCC_CalC_Aha1-like_9"/>
    <property type="match status" value="1"/>
</dbReference>
<dbReference type="RefSeq" id="WP_131097873.1">
    <property type="nucleotide sequence ID" value="NZ_CP036455.1"/>
</dbReference>
<dbReference type="AlphaFoldDB" id="A0A4P6Q2Q5"/>
<dbReference type="KEGG" id="strr:EKD16_08635"/>
<dbReference type="InterPro" id="IPR013538">
    <property type="entry name" value="ASHA1/2-like_C"/>
</dbReference>
<dbReference type="InterPro" id="IPR023393">
    <property type="entry name" value="START-like_dom_sf"/>
</dbReference>
<dbReference type="Pfam" id="PF08327">
    <property type="entry name" value="AHSA1"/>
    <property type="match status" value="1"/>
</dbReference>
<protein>
    <recommendedName>
        <fullName evidence="2">Activator of Hsp90 ATPase homologue 1/2-like C-terminal domain-containing protein</fullName>
    </recommendedName>
</protein>
<dbReference type="SUPFAM" id="SSF55961">
    <property type="entry name" value="Bet v1-like"/>
    <property type="match status" value="1"/>
</dbReference>
<feature type="domain" description="Activator of Hsp90 ATPase homologue 1/2-like C-terminal" evidence="2">
    <location>
        <begin position="26"/>
        <end position="158"/>
    </location>
</feature>
<dbReference type="EMBL" id="CP036455">
    <property type="protein sequence ID" value="QBI53521.1"/>
    <property type="molecule type" value="Genomic_DNA"/>
</dbReference>
<sequence length="160" mass="17679">MADTTDTTEIIVEPGRHDIVMTRFFDAAPETVFRALVDPELVVQWWGAGGGDLELAEFDARPGGTYRNISRDEDGNEYVFKGVFHDAVEGERLVNTFEFEGLPGHVCLEITRLEAAEGGRTRYTQVSVYETVEDRDGMAASMEEGARASLDKLAELVESA</sequence>
<evidence type="ECO:0000259" key="2">
    <source>
        <dbReference type="Pfam" id="PF08327"/>
    </source>
</evidence>
<evidence type="ECO:0000256" key="1">
    <source>
        <dbReference type="ARBA" id="ARBA00006817"/>
    </source>
</evidence>
<comment type="similarity">
    <text evidence="1">Belongs to the AHA1 family.</text>
</comment>
<dbReference type="Gene3D" id="3.30.530.20">
    <property type="match status" value="1"/>
</dbReference>